<sequence>MEIKIHLDVLFEALMILGHGRVWMEETEFDHFPGYSCYRDIRTWDNRIIAWWDDSNDTWQLYEEVYVVTLFPGPLPKKEGELSGERCFQLMTLGRY</sequence>
<dbReference type="EMBL" id="QDLQ01000014">
    <property type="protein sequence ID" value="PVI95418.1"/>
    <property type="molecule type" value="Genomic_DNA"/>
</dbReference>
<dbReference type="AlphaFoldDB" id="A0A2T8T167"/>
<comment type="caution">
    <text evidence="1">The sequence shown here is derived from an EMBL/GenBank/DDBJ whole genome shotgun (WGS) entry which is preliminary data.</text>
</comment>
<reference evidence="1 2" key="1">
    <citation type="submission" date="2018-04" db="EMBL/GenBank/DDBJ databases">
        <title>Serotype diversity and antimicrobial resistance among Salmonella enterica isolated from patients at an equine referral hospital.</title>
        <authorList>
            <person name="Leon I.M."/>
            <person name="Lawhon S.D."/>
            <person name="Norman K.N."/>
            <person name="Threadgill D.S."/>
            <person name="Ohta N."/>
            <person name="Vinasco J."/>
            <person name="Scott H.M."/>
        </authorList>
    </citation>
    <scope>NUCLEOTIDE SEQUENCE [LARGE SCALE GENOMIC DNA]</scope>
    <source>
        <strain evidence="1 2">235</strain>
    </source>
</reference>
<organism evidence="1 2">
    <name type="scientific">Salmonella enterica</name>
    <name type="common">Salmonella choleraesuis</name>
    <dbReference type="NCBI Taxonomy" id="28901"/>
    <lineage>
        <taxon>Bacteria</taxon>
        <taxon>Pseudomonadati</taxon>
        <taxon>Pseudomonadota</taxon>
        <taxon>Gammaproteobacteria</taxon>
        <taxon>Enterobacterales</taxon>
        <taxon>Enterobacteriaceae</taxon>
        <taxon>Salmonella</taxon>
    </lineage>
</organism>
<evidence type="ECO:0000313" key="1">
    <source>
        <dbReference type="EMBL" id="PVI95418.1"/>
    </source>
</evidence>
<evidence type="ECO:0000313" key="2">
    <source>
        <dbReference type="Proteomes" id="UP000245912"/>
    </source>
</evidence>
<name>A0A2T8T167_SALER</name>
<proteinExistence type="predicted"/>
<accession>A0A2T8T167</accession>
<dbReference type="RefSeq" id="WP_001627868.1">
    <property type="nucleotide sequence ID" value="NZ_CP075139.1"/>
</dbReference>
<dbReference type="Proteomes" id="UP000245912">
    <property type="component" value="Unassembled WGS sequence"/>
</dbReference>
<gene>
    <name evidence="1" type="ORF">C4860_18720</name>
</gene>
<protein>
    <submittedName>
        <fullName evidence="1">Uncharacterized protein</fullName>
    </submittedName>
</protein>